<keyword evidence="3" id="KW-1185">Reference proteome</keyword>
<reference evidence="2 3" key="1">
    <citation type="submission" date="2014-05" db="EMBL/GenBank/DDBJ databases">
        <title>Complete genome sequence of Corynebacterium marinum DSM 44953.</title>
        <authorList>
            <person name="Schaffert L."/>
            <person name="Albersmeier A."/>
            <person name="Kalinowski J."/>
            <person name="Ruckert C."/>
        </authorList>
    </citation>
    <scope>NUCLEOTIDE SEQUENCE [LARGE SCALE GENOMIC DNA]</scope>
    <source>
        <strain evidence="2 3">DSM 44953</strain>
    </source>
</reference>
<feature type="transmembrane region" description="Helical" evidence="1">
    <location>
        <begin position="425"/>
        <end position="450"/>
    </location>
</feature>
<feature type="transmembrane region" description="Helical" evidence="1">
    <location>
        <begin position="339"/>
        <end position="362"/>
    </location>
</feature>
<accession>A0A0B6TJA3</accession>
<organism evidence="2 3">
    <name type="scientific">Corynebacterium marinum DSM 44953</name>
    <dbReference type="NCBI Taxonomy" id="1224162"/>
    <lineage>
        <taxon>Bacteria</taxon>
        <taxon>Bacillati</taxon>
        <taxon>Actinomycetota</taxon>
        <taxon>Actinomycetes</taxon>
        <taxon>Mycobacteriales</taxon>
        <taxon>Corynebacteriaceae</taxon>
        <taxon>Corynebacterium</taxon>
    </lineage>
</organism>
<feature type="transmembrane region" description="Helical" evidence="1">
    <location>
        <begin position="232"/>
        <end position="252"/>
    </location>
</feature>
<name>A0A0B6TJA3_9CORY</name>
<dbReference type="HOGENOM" id="CLU_036785_2_0_11"/>
<dbReference type="STRING" id="1224162.B840_12370"/>
<feature type="transmembrane region" description="Helical" evidence="1">
    <location>
        <begin position="457"/>
        <end position="477"/>
    </location>
</feature>
<feature type="transmembrane region" description="Helical" evidence="1">
    <location>
        <begin position="382"/>
        <end position="405"/>
    </location>
</feature>
<feature type="transmembrane region" description="Helical" evidence="1">
    <location>
        <begin position="186"/>
        <end position="204"/>
    </location>
</feature>
<feature type="transmembrane region" description="Helical" evidence="1">
    <location>
        <begin position="70"/>
        <end position="94"/>
    </location>
</feature>
<evidence type="ECO:0000313" key="3">
    <source>
        <dbReference type="Proteomes" id="UP000031928"/>
    </source>
</evidence>
<gene>
    <name evidence="2" type="ORF">B840_12370</name>
</gene>
<evidence type="ECO:0008006" key="4">
    <source>
        <dbReference type="Google" id="ProtNLM"/>
    </source>
</evidence>
<feature type="transmembrane region" description="Helical" evidence="1">
    <location>
        <begin position="160"/>
        <end position="179"/>
    </location>
</feature>
<feature type="transmembrane region" description="Helical" evidence="1">
    <location>
        <begin position="12"/>
        <end position="31"/>
    </location>
</feature>
<feature type="transmembrane region" description="Helical" evidence="1">
    <location>
        <begin position="282"/>
        <end position="307"/>
    </location>
</feature>
<sequence>MIRLNLRLRRSYLLIWSFALWTFLAVFPPAYENYYPTPADRASFVAGMKQNSGMTAMWGPLEEPGDLGQIVMWEAGSMMIILGSVMSVLLIVGLHRKEEHQGNMELRRSTGIRATAPAAAAIITTAIASLIMGAGSALVLWTSGMYVDEMPPEGAATSGAVIALTMMGSAVLAQLVLLFVRNPASITRVALVTVASSFLLRALADSEDIGWLNWFSPLGWKTIVQPYVADNWGALGILAGICLAGATVATAAERFREYGRPLAALPALPQSRNKRIRGPVHLAIVLNRGTVITWTLVIAGLTAYFIALTGSLSEWMETQANVGQVFKEMFGAGDMKTEFIAYVAKLCGILVATMGVQTIVTYRGGELDRTVDLQRSAGIRGWVPLGVSGLVAGAAVLLGTLAVFLGGRVGLWTQESTTSGDYANLLPAAWSQLAPALLLTAVAVAVVGWLPALTHVAWVPVVSAAMLTLFGPVLDAPEWLIDLSPFEYVVKVDDGSWGIHFRMALSGLSLAVLGLWGANRREIR</sequence>
<dbReference type="AlphaFoldDB" id="A0A0B6TJA3"/>
<keyword evidence="1" id="KW-1133">Transmembrane helix</keyword>
<proteinExistence type="predicted"/>
<protein>
    <recommendedName>
        <fullName evidence="4">ABC transporter permease</fullName>
    </recommendedName>
</protein>
<keyword evidence="1" id="KW-0472">Membrane</keyword>
<dbReference type="EMBL" id="CP007790">
    <property type="protein sequence ID" value="AJK70042.1"/>
    <property type="molecule type" value="Genomic_DNA"/>
</dbReference>
<evidence type="ECO:0000313" key="2">
    <source>
        <dbReference type="EMBL" id="AJK70042.1"/>
    </source>
</evidence>
<evidence type="ECO:0000256" key="1">
    <source>
        <dbReference type="SAM" id="Phobius"/>
    </source>
</evidence>
<keyword evidence="1" id="KW-0812">Transmembrane</keyword>
<dbReference type="KEGG" id="cmq:B840_12370"/>
<dbReference type="Proteomes" id="UP000031928">
    <property type="component" value="Chromosome"/>
</dbReference>
<feature type="transmembrane region" description="Helical" evidence="1">
    <location>
        <begin position="497"/>
        <end position="518"/>
    </location>
</feature>
<feature type="transmembrane region" description="Helical" evidence="1">
    <location>
        <begin position="115"/>
        <end position="140"/>
    </location>
</feature>